<dbReference type="InParanoid" id="A0A1X7T438"/>
<dbReference type="EnsemblMetazoa" id="Aqu2.1.09122_001">
    <property type="protein sequence ID" value="Aqu2.1.09122_001"/>
    <property type="gene ID" value="Aqu2.1.09122"/>
</dbReference>
<dbReference type="AlphaFoldDB" id="A0A1X7T438"/>
<protein>
    <submittedName>
        <fullName evidence="1">Uncharacterized protein</fullName>
    </submittedName>
</protein>
<sequence length="52" mass="6083">CKKIGSKSIYIIYIIKGENLAFCNLSLMHVHVLMLHRKFELIPIKFGFLTNF</sequence>
<proteinExistence type="predicted"/>
<organism evidence="1">
    <name type="scientific">Amphimedon queenslandica</name>
    <name type="common">Sponge</name>
    <dbReference type="NCBI Taxonomy" id="400682"/>
    <lineage>
        <taxon>Eukaryota</taxon>
        <taxon>Metazoa</taxon>
        <taxon>Porifera</taxon>
        <taxon>Demospongiae</taxon>
        <taxon>Heteroscleromorpha</taxon>
        <taxon>Haplosclerida</taxon>
        <taxon>Niphatidae</taxon>
        <taxon>Amphimedon</taxon>
    </lineage>
</organism>
<accession>A0A1X7T438</accession>
<reference evidence="1" key="1">
    <citation type="submission" date="2017-05" db="UniProtKB">
        <authorList>
            <consortium name="EnsemblMetazoa"/>
        </authorList>
    </citation>
    <scope>IDENTIFICATION</scope>
</reference>
<name>A0A1X7T438_AMPQE</name>
<evidence type="ECO:0000313" key="1">
    <source>
        <dbReference type="EnsemblMetazoa" id="Aqu2.1.09122_001"/>
    </source>
</evidence>